<name>A0AAV9WQE3_9PEZI</name>
<evidence type="ECO:0000313" key="2">
    <source>
        <dbReference type="Proteomes" id="UP001370758"/>
    </source>
</evidence>
<gene>
    <name evidence="1" type="ORF">TWF481_001374</name>
</gene>
<dbReference type="Proteomes" id="UP001370758">
    <property type="component" value="Unassembled WGS sequence"/>
</dbReference>
<dbReference type="EMBL" id="JAVHJL010000001">
    <property type="protein sequence ID" value="KAK6512489.1"/>
    <property type="molecule type" value="Genomic_DNA"/>
</dbReference>
<proteinExistence type="predicted"/>
<protein>
    <submittedName>
        <fullName evidence="1">Uncharacterized protein</fullName>
    </submittedName>
</protein>
<comment type="caution">
    <text evidence="1">The sequence shown here is derived from an EMBL/GenBank/DDBJ whole genome shotgun (WGS) entry which is preliminary data.</text>
</comment>
<organism evidence="1 2">
    <name type="scientific">Arthrobotrys musiformis</name>
    <dbReference type="NCBI Taxonomy" id="47236"/>
    <lineage>
        <taxon>Eukaryota</taxon>
        <taxon>Fungi</taxon>
        <taxon>Dikarya</taxon>
        <taxon>Ascomycota</taxon>
        <taxon>Pezizomycotina</taxon>
        <taxon>Orbiliomycetes</taxon>
        <taxon>Orbiliales</taxon>
        <taxon>Orbiliaceae</taxon>
        <taxon>Arthrobotrys</taxon>
    </lineage>
</organism>
<reference evidence="1 2" key="1">
    <citation type="submission" date="2023-08" db="EMBL/GenBank/DDBJ databases">
        <authorList>
            <person name="Palmer J.M."/>
        </authorList>
    </citation>
    <scope>NUCLEOTIDE SEQUENCE [LARGE SCALE GENOMIC DNA]</scope>
    <source>
        <strain evidence="1 2">TWF481</strain>
    </source>
</reference>
<accession>A0AAV9WQE3</accession>
<dbReference type="AlphaFoldDB" id="A0AAV9WQE3"/>
<keyword evidence="2" id="KW-1185">Reference proteome</keyword>
<sequence>MSEYYSAYTTWYEMSRSHPSFAVWLENADEIRSSLTERKVPWTMIFVGIADVGGRQMPGIKIHIKRDKDGNLPPSFDHTKVVEFLREELVPDEFFQVIAFK</sequence>
<evidence type="ECO:0000313" key="1">
    <source>
        <dbReference type="EMBL" id="KAK6512489.1"/>
    </source>
</evidence>